<dbReference type="Gene3D" id="2.60.40.1760">
    <property type="entry name" value="glycosyl hydrolase (family 31)"/>
    <property type="match status" value="1"/>
</dbReference>
<evidence type="ECO:0000256" key="1">
    <source>
        <dbReference type="ARBA" id="ARBA00007806"/>
    </source>
</evidence>
<evidence type="ECO:0000256" key="2">
    <source>
        <dbReference type="ARBA" id="ARBA00022801"/>
    </source>
</evidence>
<dbReference type="NCBIfam" id="NF007940">
    <property type="entry name" value="PRK10658.1"/>
    <property type="match status" value="1"/>
</dbReference>
<dbReference type="SUPFAM" id="SSF51011">
    <property type="entry name" value="Glycosyl hydrolase domain"/>
    <property type="match status" value="1"/>
</dbReference>
<keyword evidence="3 4" id="KW-0326">Glycosidase</keyword>
<organism evidence="8 9">
    <name type="scientific">Streptomyces cinnabarinus</name>
    <dbReference type="NCBI Taxonomy" id="67287"/>
    <lineage>
        <taxon>Bacteria</taxon>
        <taxon>Bacillati</taxon>
        <taxon>Actinomycetota</taxon>
        <taxon>Actinomycetes</taxon>
        <taxon>Kitasatosporales</taxon>
        <taxon>Streptomycetaceae</taxon>
        <taxon>Streptomyces</taxon>
    </lineage>
</organism>
<evidence type="ECO:0000259" key="6">
    <source>
        <dbReference type="Pfam" id="PF13802"/>
    </source>
</evidence>
<dbReference type="Gene3D" id="3.20.20.80">
    <property type="entry name" value="Glycosidases"/>
    <property type="match status" value="1"/>
</dbReference>
<dbReference type="Proteomes" id="UP001164439">
    <property type="component" value="Chromosome"/>
</dbReference>
<dbReference type="Pfam" id="PF21365">
    <property type="entry name" value="Glyco_hydro_31_3rd"/>
    <property type="match status" value="1"/>
</dbReference>
<dbReference type="InterPro" id="IPR017853">
    <property type="entry name" value="GH"/>
</dbReference>
<name>A0ABY7KRM8_9ACTN</name>
<dbReference type="SUPFAM" id="SSF74650">
    <property type="entry name" value="Galactose mutarotase-like"/>
    <property type="match status" value="1"/>
</dbReference>
<dbReference type="GO" id="GO:0061634">
    <property type="term" value="F:alpha-D-xyloside xylohydrolase"/>
    <property type="evidence" value="ECO:0007669"/>
    <property type="project" value="UniProtKB-EC"/>
</dbReference>
<feature type="domain" description="Glycoside hydrolase family 31 TIM barrel" evidence="5">
    <location>
        <begin position="259"/>
        <end position="571"/>
    </location>
</feature>
<dbReference type="RefSeq" id="WP_269664478.1">
    <property type="nucleotide sequence ID" value="NZ_CP114413.1"/>
</dbReference>
<dbReference type="CDD" id="cd06593">
    <property type="entry name" value="GH31_xylosidase_YicI"/>
    <property type="match status" value="1"/>
</dbReference>
<evidence type="ECO:0000256" key="4">
    <source>
        <dbReference type="RuleBase" id="RU361185"/>
    </source>
</evidence>
<proteinExistence type="inferred from homology"/>
<dbReference type="InterPro" id="IPR025887">
    <property type="entry name" value="Glyco_hydro_31_N_dom"/>
</dbReference>
<evidence type="ECO:0000256" key="3">
    <source>
        <dbReference type="ARBA" id="ARBA00023295"/>
    </source>
</evidence>
<sequence>MKFTDGYWRLREGIEAHCPAEAYRILPEADSLTVYAPVRRIERRGDLTDGTVLTVRCSSPLPGVIGVEITHFDGGPARGPELALCADTATDVQVRVDDESATLTSGSLSVRFARGDTWRMDFLADGRVLTGSGANAMAYIVADGRSYVREQLDLDVGHHVYGLGERFGPLVRNGQSVDVWNEDGGTSTEQAYKNVPFCLTDAGYGVFVHHSGRVSFEVGSEAVARTQFSVEGQKLTYYVIHGPTPKEILRRLTALTGRPARLPAWSYGLWLSTSFTTSYDEETVTSFIDGMAQRELPLSVFHFDCFWMREWQWCDFAWDPRTFPDPDGMLARLKARGLRICLWINPYIAQRSPLFAEGRERGFLLRRPNGDVWQWDRWQPGLAVVDFTDPAARDWFAGHLGALLDQGVDCFKTDFGERIPLEVEYFDGSDPERMHNHYAYLYNQVVFELLEKRRGRGEAVLFARAASAGAQRFPVHWSGDCEASFAGMAQSLRGGLSLGLCGFGYWSHDIGGFIGRPDPAVFKRWIAFGLLSSHSRLHGGWSYRVPWEFDEEAVDVLRAFTRLKMRLMPYLGRIAEEAHTEGLPMMRPMVLEFPDDPACAHLDTQYMLGDSLLVAPVFSADGRVRYYVPEGRWTSLLTSTTVEGPRWVEERHGFDSLPVLVRPGAVVPLGAVDDRPDYDHAAGDTLRIHPGSGSTVTRIISADGRPAAVFTVDRSESRTRVTADRPVDGWSVLLVGAALPSTVRGAEAEAVADGVLLRARTGTVTVEAVG</sequence>
<keyword evidence="2 4" id="KW-0378">Hydrolase</keyword>
<comment type="similarity">
    <text evidence="1 4">Belongs to the glycosyl hydrolase 31 family.</text>
</comment>
<dbReference type="CDD" id="cd14752">
    <property type="entry name" value="GH31_N"/>
    <property type="match status" value="1"/>
</dbReference>
<dbReference type="InterPro" id="IPR013780">
    <property type="entry name" value="Glyco_hydro_b"/>
</dbReference>
<evidence type="ECO:0000259" key="7">
    <source>
        <dbReference type="Pfam" id="PF21365"/>
    </source>
</evidence>
<dbReference type="Gene3D" id="2.60.40.1180">
    <property type="entry name" value="Golgi alpha-mannosidase II"/>
    <property type="match status" value="2"/>
</dbReference>
<dbReference type="SUPFAM" id="SSF117125">
    <property type="entry name" value="Putative glucosidase YicI, C-terminal domain"/>
    <property type="match status" value="1"/>
</dbReference>
<dbReference type="InterPro" id="IPR011013">
    <property type="entry name" value="Gal_mutarotase_sf_dom"/>
</dbReference>
<dbReference type="SUPFAM" id="SSF51445">
    <property type="entry name" value="(Trans)glycosidases"/>
    <property type="match status" value="1"/>
</dbReference>
<evidence type="ECO:0000313" key="8">
    <source>
        <dbReference type="EMBL" id="WAZ27009.1"/>
    </source>
</evidence>
<accession>A0ABY7KRM8</accession>
<keyword evidence="9" id="KW-1185">Reference proteome</keyword>
<dbReference type="InterPro" id="IPR048395">
    <property type="entry name" value="Glyco_hydro_31_C"/>
</dbReference>
<evidence type="ECO:0000259" key="5">
    <source>
        <dbReference type="Pfam" id="PF01055"/>
    </source>
</evidence>
<reference evidence="8" key="1">
    <citation type="submission" date="2022-12" db="EMBL/GenBank/DDBJ databases">
        <authorList>
            <person name="Ruckert C."/>
            <person name="Busche T."/>
            <person name="Kalinowski J."/>
            <person name="Wittmann C."/>
        </authorList>
    </citation>
    <scope>NUCLEOTIDE SEQUENCE</scope>
    <source>
        <strain evidence="8">DSM 40467</strain>
    </source>
</reference>
<dbReference type="InterPro" id="IPR050985">
    <property type="entry name" value="Alpha-glycosidase_related"/>
</dbReference>
<evidence type="ECO:0000313" key="9">
    <source>
        <dbReference type="Proteomes" id="UP001164439"/>
    </source>
</evidence>
<dbReference type="PANTHER" id="PTHR43053:SF4">
    <property type="entry name" value="MYOGENESIS-REGULATING GLYCOSIDASE"/>
    <property type="match status" value="1"/>
</dbReference>
<dbReference type="PANTHER" id="PTHR43053">
    <property type="entry name" value="GLYCOSIDASE FAMILY 31"/>
    <property type="match status" value="1"/>
</dbReference>
<dbReference type="Pfam" id="PF01055">
    <property type="entry name" value="Glyco_hydro_31_2nd"/>
    <property type="match status" value="1"/>
</dbReference>
<gene>
    <name evidence="8" type="primary">yicI</name>
    <name evidence="8" type="ORF">STRCI_000682</name>
</gene>
<dbReference type="EMBL" id="CP114413">
    <property type="protein sequence ID" value="WAZ27009.1"/>
    <property type="molecule type" value="Genomic_DNA"/>
</dbReference>
<feature type="domain" description="Glycoside hydrolase family 31 N-terminal" evidence="6">
    <location>
        <begin position="56"/>
        <end position="217"/>
    </location>
</feature>
<protein>
    <submittedName>
        <fullName evidence="8">Alpha-xylosidase</fullName>
        <ecNumber evidence="8">3.2.1.177</ecNumber>
    </submittedName>
</protein>
<feature type="domain" description="Glycosyl hydrolase family 31 C-terminal" evidence="7">
    <location>
        <begin position="582"/>
        <end position="667"/>
    </location>
</feature>
<dbReference type="Pfam" id="PF13802">
    <property type="entry name" value="Gal_mutarotas_2"/>
    <property type="match status" value="1"/>
</dbReference>
<dbReference type="EC" id="3.2.1.177" evidence="8"/>
<dbReference type="InterPro" id="IPR000322">
    <property type="entry name" value="Glyco_hydro_31_TIM"/>
</dbReference>